<organism evidence="8 9">
    <name type="scientific">Paracidovorax wautersii</name>
    <dbReference type="NCBI Taxonomy" id="1177982"/>
    <lineage>
        <taxon>Bacteria</taxon>
        <taxon>Pseudomonadati</taxon>
        <taxon>Pseudomonadota</taxon>
        <taxon>Betaproteobacteria</taxon>
        <taxon>Burkholderiales</taxon>
        <taxon>Comamonadaceae</taxon>
        <taxon>Paracidovorax</taxon>
    </lineage>
</organism>
<dbReference type="Pfam" id="PF01128">
    <property type="entry name" value="IspD"/>
    <property type="match status" value="1"/>
</dbReference>
<dbReference type="SUPFAM" id="SSF53448">
    <property type="entry name" value="Nucleotide-diphospho-sugar transferases"/>
    <property type="match status" value="1"/>
</dbReference>
<dbReference type="HAMAP" id="MF_00108">
    <property type="entry name" value="IspD"/>
    <property type="match status" value="1"/>
</dbReference>
<dbReference type="GO" id="GO:0050518">
    <property type="term" value="F:2-C-methyl-D-erythritol 4-phosphate cytidylyltransferase activity"/>
    <property type="evidence" value="ECO:0007669"/>
    <property type="project" value="UniProtKB-UniRule"/>
</dbReference>
<evidence type="ECO:0000256" key="4">
    <source>
        <dbReference type="ARBA" id="ARBA00022679"/>
    </source>
</evidence>
<dbReference type="PANTHER" id="PTHR32125">
    <property type="entry name" value="2-C-METHYL-D-ERYTHRITOL 4-PHOSPHATE CYTIDYLYLTRANSFERASE, CHLOROPLASTIC"/>
    <property type="match status" value="1"/>
</dbReference>
<dbReference type="InterPro" id="IPR029044">
    <property type="entry name" value="Nucleotide-diphossugar_trans"/>
</dbReference>
<protein>
    <recommendedName>
        <fullName evidence="7">2-C-methyl-D-erythritol 4-phosphate cytidylyltransferase</fullName>
        <ecNumber evidence="7">2.7.7.60</ecNumber>
    </recommendedName>
    <alternativeName>
        <fullName evidence="7">4-diphosphocytidyl-2C-methyl-D-erythritol synthase</fullName>
    </alternativeName>
    <alternativeName>
        <fullName evidence="7">MEP cytidylyltransferase</fullName>
        <shortName evidence="7">MCT</shortName>
    </alternativeName>
</protein>
<keyword evidence="9" id="KW-1185">Reference proteome</keyword>
<reference evidence="9" key="1">
    <citation type="submission" date="2016-10" db="EMBL/GenBank/DDBJ databases">
        <authorList>
            <person name="Varghese N."/>
            <person name="Submissions S."/>
        </authorList>
    </citation>
    <scope>NUCLEOTIDE SEQUENCE [LARGE SCALE GENOMIC DNA]</scope>
    <source>
        <strain evidence="9">DSM 27981</strain>
    </source>
</reference>
<feature type="site" description="Positions MEP for the nucleophilic attack" evidence="7">
    <location>
        <position position="189"/>
    </location>
</feature>
<dbReference type="UniPathway" id="UPA00056">
    <property type="reaction ID" value="UER00093"/>
</dbReference>
<accession>A0A1I1ZXG7</accession>
<evidence type="ECO:0000256" key="6">
    <source>
        <dbReference type="ARBA" id="ARBA00023229"/>
    </source>
</evidence>
<evidence type="ECO:0000256" key="3">
    <source>
        <dbReference type="ARBA" id="ARBA00009789"/>
    </source>
</evidence>
<dbReference type="FunFam" id="3.90.550.10:FF:000003">
    <property type="entry name" value="2-C-methyl-D-erythritol 4-phosphate cytidylyltransferase"/>
    <property type="match status" value="1"/>
</dbReference>
<dbReference type="Proteomes" id="UP000199119">
    <property type="component" value="Unassembled WGS sequence"/>
</dbReference>
<dbReference type="EMBL" id="FONX01000001">
    <property type="protein sequence ID" value="SFE36289.1"/>
    <property type="molecule type" value="Genomic_DNA"/>
</dbReference>
<comment type="catalytic activity">
    <reaction evidence="1 7">
        <text>2-C-methyl-D-erythritol 4-phosphate + CTP + H(+) = 4-CDP-2-C-methyl-D-erythritol + diphosphate</text>
        <dbReference type="Rhea" id="RHEA:13429"/>
        <dbReference type="ChEBI" id="CHEBI:15378"/>
        <dbReference type="ChEBI" id="CHEBI:33019"/>
        <dbReference type="ChEBI" id="CHEBI:37563"/>
        <dbReference type="ChEBI" id="CHEBI:57823"/>
        <dbReference type="ChEBI" id="CHEBI:58262"/>
        <dbReference type="EC" id="2.7.7.60"/>
    </reaction>
</comment>
<dbReference type="RefSeq" id="WP_175518390.1">
    <property type="nucleotide sequence ID" value="NZ_FONX01000001.1"/>
</dbReference>
<dbReference type="CDD" id="cd02516">
    <property type="entry name" value="CDP-ME_synthetase"/>
    <property type="match status" value="1"/>
</dbReference>
<sequence>MTFDAALASMPPVPLAATGRFWALIPCAGVGARAVAPSAAGAAQGTAPPQPKQYQPVAGQPMVLHTLAAFAGVGRLLGTLVAVAPGDDFFDRLAPVSPQFFVMPCGGATRADTVRGGLLALKARGAGEDDWVLVHDAARCLVTTAQIDALIDACAHDAVGGLLAHKLADTLKTATEGPGGVRVGATVDRSDKWLAQTPQMFRLGPLLQALEHLGAQATDEASAMEAMGHHPRLVPGGAQNFKVTYPDDFALAAAVLAQRMHGATLDRFGGQRGEASAVPARTIF</sequence>
<dbReference type="GO" id="GO:0019288">
    <property type="term" value="P:isopentenyl diphosphate biosynthetic process, methylerythritol 4-phosphate pathway"/>
    <property type="evidence" value="ECO:0007669"/>
    <property type="project" value="UniProtKB-UniRule"/>
</dbReference>
<comment type="pathway">
    <text evidence="2 7">Isoprenoid biosynthesis; isopentenyl diphosphate biosynthesis via DXP pathway; isopentenyl diphosphate from 1-deoxy-D-xylulose 5-phosphate: step 2/6.</text>
</comment>
<dbReference type="STRING" id="1177982.SAMN04489711_101396"/>
<keyword evidence="5 7" id="KW-0548">Nucleotidyltransferase</keyword>
<evidence type="ECO:0000313" key="9">
    <source>
        <dbReference type="Proteomes" id="UP000199119"/>
    </source>
</evidence>
<dbReference type="InterPro" id="IPR050088">
    <property type="entry name" value="IspD/TarI_cytidylyltransf_bact"/>
</dbReference>
<gene>
    <name evidence="7" type="primary">ispD</name>
    <name evidence="8" type="ORF">SAMN04489711_101396</name>
</gene>
<evidence type="ECO:0000256" key="1">
    <source>
        <dbReference type="ARBA" id="ARBA00001282"/>
    </source>
</evidence>
<feature type="site" description="Transition state stabilizer" evidence="7">
    <location>
        <position position="52"/>
    </location>
</feature>
<keyword evidence="6 7" id="KW-0414">Isoprene biosynthesis</keyword>
<evidence type="ECO:0000256" key="5">
    <source>
        <dbReference type="ARBA" id="ARBA00022695"/>
    </source>
</evidence>
<evidence type="ECO:0000256" key="2">
    <source>
        <dbReference type="ARBA" id="ARBA00004787"/>
    </source>
</evidence>
<comment type="function">
    <text evidence="7">Catalyzes the formation of 4-diphosphocytidyl-2-C-methyl-D-erythritol from CTP and 2-C-methyl-D-erythritol 4-phosphate (MEP).</text>
</comment>
<comment type="similarity">
    <text evidence="3 7">Belongs to the IspD/TarI cytidylyltransferase family. IspD subfamily.</text>
</comment>
<dbReference type="AlphaFoldDB" id="A0A1I1ZXG7"/>
<dbReference type="PROSITE" id="PS01295">
    <property type="entry name" value="ISPD"/>
    <property type="match status" value="1"/>
</dbReference>
<dbReference type="InterPro" id="IPR034683">
    <property type="entry name" value="IspD/TarI"/>
</dbReference>
<dbReference type="InterPro" id="IPR001228">
    <property type="entry name" value="IspD"/>
</dbReference>
<evidence type="ECO:0000313" key="8">
    <source>
        <dbReference type="EMBL" id="SFE36289.1"/>
    </source>
</evidence>
<dbReference type="NCBIfam" id="TIGR00453">
    <property type="entry name" value="ispD"/>
    <property type="match status" value="1"/>
</dbReference>
<name>A0A1I1ZXG7_9BURK</name>
<dbReference type="Gene3D" id="3.90.550.10">
    <property type="entry name" value="Spore Coat Polysaccharide Biosynthesis Protein SpsA, Chain A"/>
    <property type="match status" value="1"/>
</dbReference>
<dbReference type="InterPro" id="IPR018294">
    <property type="entry name" value="ISPD_synthase_CS"/>
</dbReference>
<dbReference type="PANTHER" id="PTHR32125:SF4">
    <property type="entry name" value="2-C-METHYL-D-ERYTHRITOL 4-PHOSPHATE CYTIDYLYLTRANSFERASE, CHLOROPLASTIC"/>
    <property type="match status" value="1"/>
</dbReference>
<evidence type="ECO:0000256" key="7">
    <source>
        <dbReference type="HAMAP-Rule" id="MF_00108"/>
    </source>
</evidence>
<feature type="site" description="Transition state stabilizer" evidence="7">
    <location>
        <position position="33"/>
    </location>
</feature>
<keyword evidence="4 7" id="KW-0808">Transferase</keyword>
<proteinExistence type="inferred from homology"/>
<dbReference type="EC" id="2.7.7.60" evidence="7"/>
<feature type="site" description="Positions MEP for the nucleophilic attack" evidence="7">
    <location>
        <position position="242"/>
    </location>
</feature>